<feature type="compositionally biased region" description="Polar residues" evidence="10">
    <location>
        <begin position="62"/>
        <end position="87"/>
    </location>
</feature>
<feature type="compositionally biased region" description="Polar residues" evidence="10">
    <location>
        <begin position="248"/>
        <end position="262"/>
    </location>
</feature>
<feature type="compositionally biased region" description="Polar residues" evidence="10">
    <location>
        <begin position="97"/>
        <end position="127"/>
    </location>
</feature>
<comment type="similarity">
    <text evidence="3">Belongs to the AB hydrolase superfamily. Lipase family.</text>
</comment>
<feature type="chain" id="PRO_5003033370" description="triacylglycerol lipase" evidence="11">
    <location>
        <begin position="36"/>
        <end position="754"/>
    </location>
</feature>
<gene>
    <name evidence="14" type="primary">geh</name>
</gene>
<evidence type="ECO:0000256" key="1">
    <source>
        <dbReference type="ARBA" id="ARBA00001024"/>
    </source>
</evidence>
<evidence type="ECO:0000259" key="13">
    <source>
        <dbReference type="Pfam" id="PF24708"/>
    </source>
</evidence>
<dbReference type="SUPFAM" id="SSF53474">
    <property type="entry name" value="alpha/beta-Hydrolases"/>
    <property type="match status" value="1"/>
</dbReference>
<proteinExistence type="inferred from homology"/>
<evidence type="ECO:0000256" key="10">
    <source>
        <dbReference type="SAM" id="MobiDB-lite"/>
    </source>
</evidence>
<evidence type="ECO:0000256" key="9">
    <source>
        <dbReference type="ARBA" id="ARBA00023098"/>
    </source>
</evidence>
<keyword evidence="5" id="KW-0964">Secreted</keyword>
<feature type="region of interest" description="Disordered" evidence="10">
    <location>
        <begin position="347"/>
        <end position="370"/>
    </location>
</feature>
<keyword evidence="9" id="KW-0443">Lipid metabolism</keyword>
<evidence type="ECO:0000256" key="5">
    <source>
        <dbReference type="ARBA" id="ARBA00022525"/>
    </source>
</evidence>
<dbReference type="GO" id="GO:0016042">
    <property type="term" value="P:lipid catabolic process"/>
    <property type="evidence" value="ECO:0007669"/>
    <property type="project" value="UniProtKB-KW"/>
</dbReference>
<dbReference type="GO" id="GO:0004806">
    <property type="term" value="F:triacylglycerol lipase activity"/>
    <property type="evidence" value="ECO:0007669"/>
    <property type="project" value="UniProtKB-EC"/>
</dbReference>
<dbReference type="Gene3D" id="3.40.50.1820">
    <property type="entry name" value="alpha/beta hydrolase"/>
    <property type="match status" value="1"/>
</dbReference>
<feature type="compositionally biased region" description="Basic and acidic residues" evidence="10">
    <location>
        <begin position="321"/>
        <end position="330"/>
    </location>
</feature>
<feature type="compositionally biased region" description="Polar residues" evidence="10">
    <location>
        <begin position="156"/>
        <end position="171"/>
    </location>
</feature>
<feature type="domain" description="YSIRK Gram-positive signal peptide" evidence="12">
    <location>
        <begin position="5"/>
        <end position="28"/>
    </location>
</feature>
<comment type="catalytic activity">
    <reaction evidence="1">
        <text>a triacylglycerol + H2O = a diacylglycerol + a fatty acid + H(+)</text>
        <dbReference type="Rhea" id="RHEA:12044"/>
        <dbReference type="ChEBI" id="CHEBI:15377"/>
        <dbReference type="ChEBI" id="CHEBI:15378"/>
        <dbReference type="ChEBI" id="CHEBI:17855"/>
        <dbReference type="ChEBI" id="CHEBI:18035"/>
        <dbReference type="ChEBI" id="CHEBI:28868"/>
        <dbReference type="EC" id="3.1.1.3"/>
    </reaction>
</comment>
<accession>D2KE05</accession>
<sequence length="754" mass="83042">MKKSENRYSIRKFSVGASSILVATLLFMGGGAAQAAETHQEVGNPESAVAQSIGDHKKQSDNPETQQDNVQSDEQATSTSQSVTNENEAQRLHNENKASTQVKDSTDQLNTNEGTTDNIVTHQSTKHSVAETEEASTTKTSSDDPESVSTKEEQPSLETQESTKNTIQKDTLASDKKDNTTGNLKIPKDKQFIQKANESPTEEKTTTQTTTAETNTSSTKDNTSKTTDSHSTKTSQSTPLTESKELTPSKTQQDSNVNQDAIKNNDVEAPSTGKTNDTVDTTETKQTVTAKQPTDPAAPTVNTLNTKDEAISIDGTTNETVGHKDAKDQKNSQAGLETLANNAVATTNNASQQQGTTETKDQTNKVAKQGQYKNQDPIILVHGFNGFTDDINPNVLSHYWGGDKLNIRQELEQNGYNAYEASISAFGSNYDRAVELYYYIKGGTVDYGAAHAERYGHERYGKTYEGVYKDWQPGQKVHLVGHSMGGQTVRQLEELLRNGSQEEIEYQKTHGGDISPLLQGGHDNMVSSITTLGTPHNGTHAADELGNEALVRQVVFDLGKRLGNKNSRVDFGLSQWGLKQQPGESYISYLLRVKNSKLWQSKDNGFYDLTRDGATDLNRKTSLNPNIVYKTYTAEATHPTLTGKQKADYNMFLPFTVTGNVIGKATEKEWRENDGLVSVISSQHPFNQAYTEATDTNQKGIWQVTPTKHDWDHVDFVGQDSTDTKRSREELQQFWYDLADDLVQTEALTSTNEA</sequence>
<evidence type="ECO:0000256" key="6">
    <source>
        <dbReference type="ARBA" id="ARBA00022729"/>
    </source>
</evidence>
<reference evidence="14" key="1">
    <citation type="submission" date="2009-11" db="EMBL/GenBank/DDBJ databases">
        <authorList>
            <person name="Qiao N.N."/>
            <person name="Gao Q."/>
            <person name="Wang D.P."/>
            <person name="Chen Y.P."/>
            <person name="Zhang J."/>
            <person name="Zhao W.Y."/>
            <person name="Yu C.Y."/>
        </authorList>
    </citation>
    <scope>NUCLEOTIDE SEQUENCE</scope>
    <source>
        <strain evidence="14">GIMT1.079</strain>
    </source>
</reference>
<evidence type="ECO:0000256" key="4">
    <source>
        <dbReference type="ARBA" id="ARBA00013279"/>
    </source>
</evidence>
<feature type="compositionally biased region" description="Low complexity" evidence="10">
    <location>
        <begin position="272"/>
        <end position="289"/>
    </location>
</feature>
<keyword evidence="7 14" id="KW-0378">Hydrolase</keyword>
<feature type="domain" description="Lipase-like C-terminal" evidence="13">
    <location>
        <begin position="374"/>
        <end position="752"/>
    </location>
</feature>
<dbReference type="PANTHER" id="PTHR34043">
    <property type="entry name" value="ALPHA/BETA-HYDROLASES SUPERFAMILY PROTEIN"/>
    <property type="match status" value="1"/>
</dbReference>
<evidence type="ECO:0000256" key="3">
    <source>
        <dbReference type="ARBA" id="ARBA00010701"/>
    </source>
</evidence>
<dbReference type="PANTHER" id="PTHR34043:SF3">
    <property type="entry name" value="ALPHA_BETA-HYDROLASES SUPERFAMILY PROTEIN"/>
    <property type="match status" value="1"/>
</dbReference>
<evidence type="ECO:0000256" key="2">
    <source>
        <dbReference type="ARBA" id="ARBA00004613"/>
    </source>
</evidence>
<keyword evidence="6 11" id="KW-0732">Signal</keyword>
<feature type="region of interest" description="Disordered" evidence="10">
    <location>
        <begin position="36"/>
        <end position="332"/>
    </location>
</feature>
<dbReference type="Pfam" id="PF04650">
    <property type="entry name" value="YSIRK_signal"/>
    <property type="match status" value="1"/>
</dbReference>
<dbReference type="Pfam" id="PF24708">
    <property type="entry name" value="Lip_C"/>
    <property type="match status" value="1"/>
</dbReference>
<dbReference type="AlphaFoldDB" id="D2KE05"/>
<feature type="signal peptide" evidence="11">
    <location>
        <begin position="1"/>
        <end position="35"/>
    </location>
</feature>
<name>D2KE05_STAHO</name>
<evidence type="ECO:0000313" key="14">
    <source>
        <dbReference type="EMBL" id="ADA67895.1"/>
    </source>
</evidence>
<evidence type="ECO:0000259" key="12">
    <source>
        <dbReference type="Pfam" id="PF04650"/>
    </source>
</evidence>
<dbReference type="NCBIfam" id="TIGR01168">
    <property type="entry name" value="YSIRK_signal"/>
    <property type="match status" value="1"/>
</dbReference>
<dbReference type="InterPro" id="IPR005877">
    <property type="entry name" value="YSIRK_signal_dom"/>
</dbReference>
<dbReference type="GO" id="GO:0005576">
    <property type="term" value="C:extracellular region"/>
    <property type="evidence" value="ECO:0007669"/>
    <property type="project" value="UniProtKB-SubCell"/>
</dbReference>
<evidence type="ECO:0000256" key="11">
    <source>
        <dbReference type="SAM" id="SignalP"/>
    </source>
</evidence>
<dbReference type="InterPro" id="IPR056304">
    <property type="entry name" value="Lip-like_C"/>
</dbReference>
<evidence type="ECO:0000256" key="7">
    <source>
        <dbReference type="ARBA" id="ARBA00022801"/>
    </source>
</evidence>
<dbReference type="EMBL" id="GU207403">
    <property type="protein sequence ID" value="ADA67895.1"/>
    <property type="molecule type" value="Genomic_DNA"/>
</dbReference>
<organism evidence="14">
    <name type="scientific">Staphylococcus hominis</name>
    <dbReference type="NCBI Taxonomy" id="1290"/>
    <lineage>
        <taxon>Bacteria</taxon>
        <taxon>Bacillati</taxon>
        <taxon>Bacillota</taxon>
        <taxon>Bacilli</taxon>
        <taxon>Bacillales</taxon>
        <taxon>Staphylococcaceae</taxon>
        <taxon>Staphylococcus</taxon>
    </lineage>
</organism>
<dbReference type="NCBIfam" id="NF047351">
    <property type="entry name" value="lipase_YSIRK_Sa"/>
    <property type="match status" value="1"/>
</dbReference>
<dbReference type="EC" id="3.1.1.3" evidence="4"/>
<evidence type="ECO:0000256" key="8">
    <source>
        <dbReference type="ARBA" id="ARBA00022963"/>
    </source>
</evidence>
<dbReference type="InterPro" id="IPR029058">
    <property type="entry name" value="AB_hydrolase_fold"/>
</dbReference>
<feature type="compositionally biased region" description="Low complexity" evidence="10">
    <location>
        <begin position="206"/>
        <end position="226"/>
    </location>
</feature>
<protein>
    <recommendedName>
        <fullName evidence="4">triacylglycerol lipase</fullName>
        <ecNumber evidence="4">3.1.1.3</ecNumber>
    </recommendedName>
</protein>
<comment type="subcellular location">
    <subcellularLocation>
        <location evidence="2">Secreted</location>
    </subcellularLocation>
</comment>
<keyword evidence="8" id="KW-0442">Lipid degradation</keyword>